<comment type="caution">
    <text evidence="6">The sequence shown here is derived from an EMBL/GenBank/DDBJ whole genome shotgun (WGS) entry which is preliminary data.</text>
</comment>
<dbReference type="Proteomes" id="UP001201163">
    <property type="component" value="Unassembled WGS sequence"/>
</dbReference>
<evidence type="ECO:0000259" key="5">
    <source>
        <dbReference type="PROSITE" id="PS50118"/>
    </source>
</evidence>
<evidence type="ECO:0000256" key="1">
    <source>
        <dbReference type="ARBA" id="ARBA00023125"/>
    </source>
</evidence>
<feature type="region of interest" description="Disordered" evidence="4">
    <location>
        <begin position="157"/>
        <end position="213"/>
    </location>
</feature>
<feature type="compositionally biased region" description="Acidic residues" evidence="4">
    <location>
        <begin position="1"/>
        <end position="20"/>
    </location>
</feature>
<dbReference type="SMART" id="SM00398">
    <property type="entry name" value="HMG"/>
    <property type="match status" value="1"/>
</dbReference>
<protein>
    <recommendedName>
        <fullName evidence="5">HMG box domain-containing protein</fullName>
    </recommendedName>
</protein>
<dbReference type="GO" id="GO:0000978">
    <property type="term" value="F:RNA polymerase II cis-regulatory region sequence-specific DNA binding"/>
    <property type="evidence" value="ECO:0007669"/>
    <property type="project" value="TreeGrafter"/>
</dbReference>
<keyword evidence="2 3" id="KW-0539">Nucleus</keyword>
<dbReference type="GO" id="GO:0005634">
    <property type="term" value="C:nucleus"/>
    <property type="evidence" value="ECO:0007669"/>
    <property type="project" value="UniProtKB-UniRule"/>
</dbReference>
<evidence type="ECO:0000256" key="4">
    <source>
        <dbReference type="SAM" id="MobiDB-lite"/>
    </source>
</evidence>
<proteinExistence type="predicted"/>
<feature type="compositionally biased region" description="Gly residues" evidence="4">
    <location>
        <begin position="200"/>
        <end position="210"/>
    </location>
</feature>
<sequence>MSEFEPDTFLDMPDDGDDDMPPLVDRPLPTMAMMTYSFDSDFTPIPYSPDAPDFEMAAEQAPRFELVSEENIPRISATKPSHAKKREAGHIPRPPNAFILFRSSFIKSESVPGNIEGNHSTLSKIIGIVWKTLPPAERELWEKRAVQAQAEHRARYPDWRFRPGTNVDALAKRKTKDKNKDRPPARRRRSTASTRDKIAGGTGSGGGGGRAARAKSAEACRSVVVHRSRELLARGVKGVALTSAVQAWDKESGASPGTDGVFVAEPGIAAAKAARVRARAKTDSQVMPVLDDSRGRSEMRAAKDAEVANIKTRSISSAQHARFNVSLTAMFRRASSVPLAPAHDSPVQSTGIWAPGNAQDSLVSSVPELTPPPLSPASSVSYCSEVSFPDSDNSNFSPV</sequence>
<keyword evidence="1 3" id="KW-0238">DNA-binding</keyword>
<dbReference type="Gene3D" id="1.10.30.10">
    <property type="entry name" value="High mobility group box domain"/>
    <property type="match status" value="1"/>
</dbReference>
<dbReference type="PROSITE" id="PS50118">
    <property type="entry name" value="HMG_BOX_2"/>
    <property type="match status" value="1"/>
</dbReference>
<feature type="domain" description="HMG box" evidence="5">
    <location>
        <begin position="91"/>
        <end position="160"/>
    </location>
</feature>
<gene>
    <name evidence="6" type="ORF">EDB92DRAFT_318416</name>
</gene>
<dbReference type="SUPFAM" id="SSF47095">
    <property type="entry name" value="HMG-box"/>
    <property type="match status" value="1"/>
</dbReference>
<evidence type="ECO:0000256" key="2">
    <source>
        <dbReference type="ARBA" id="ARBA00023242"/>
    </source>
</evidence>
<dbReference type="CDD" id="cd01389">
    <property type="entry name" value="HMG-box_ROX1-like"/>
    <property type="match status" value="1"/>
</dbReference>
<evidence type="ECO:0000313" key="7">
    <source>
        <dbReference type="Proteomes" id="UP001201163"/>
    </source>
</evidence>
<feature type="region of interest" description="Disordered" evidence="4">
    <location>
        <begin position="1"/>
        <end position="26"/>
    </location>
</feature>
<name>A0AAD4LMC3_9AGAM</name>
<keyword evidence="7" id="KW-1185">Reference proteome</keyword>
<dbReference type="GO" id="GO:0000981">
    <property type="term" value="F:DNA-binding transcription factor activity, RNA polymerase II-specific"/>
    <property type="evidence" value="ECO:0007669"/>
    <property type="project" value="TreeGrafter"/>
</dbReference>
<accession>A0AAD4LMC3</accession>
<dbReference type="InterPro" id="IPR051356">
    <property type="entry name" value="SOX/SOX-like_TF"/>
</dbReference>
<reference evidence="6" key="1">
    <citation type="submission" date="2022-01" db="EMBL/GenBank/DDBJ databases">
        <title>Comparative genomics reveals a dynamic genome evolution in the ectomycorrhizal milk-cap (Lactarius) mushrooms.</title>
        <authorList>
            <consortium name="DOE Joint Genome Institute"/>
            <person name="Lebreton A."/>
            <person name="Tang N."/>
            <person name="Kuo A."/>
            <person name="LaButti K."/>
            <person name="Drula E."/>
            <person name="Barry K."/>
            <person name="Clum A."/>
            <person name="Lipzen A."/>
            <person name="Mousain D."/>
            <person name="Ng V."/>
            <person name="Wang R."/>
            <person name="Wang X."/>
            <person name="Dai Y."/>
            <person name="Henrissat B."/>
            <person name="Grigoriev I.V."/>
            <person name="Guerin-Laguette A."/>
            <person name="Yu F."/>
            <person name="Martin F.M."/>
        </authorList>
    </citation>
    <scope>NUCLEOTIDE SEQUENCE</scope>
    <source>
        <strain evidence="6">QP</strain>
    </source>
</reference>
<dbReference type="PANTHER" id="PTHR45789">
    <property type="entry name" value="FI18025P1"/>
    <property type="match status" value="1"/>
</dbReference>
<feature type="DNA-binding region" description="HMG box" evidence="3">
    <location>
        <begin position="91"/>
        <end position="160"/>
    </location>
</feature>
<dbReference type="Pfam" id="PF00505">
    <property type="entry name" value="HMG_box"/>
    <property type="match status" value="1"/>
</dbReference>
<dbReference type="AlphaFoldDB" id="A0AAD4LMC3"/>
<evidence type="ECO:0000313" key="6">
    <source>
        <dbReference type="EMBL" id="KAH8994256.1"/>
    </source>
</evidence>
<dbReference type="PANTHER" id="PTHR45789:SF2">
    <property type="entry name" value="FI18025P1"/>
    <property type="match status" value="1"/>
</dbReference>
<dbReference type="InterPro" id="IPR036910">
    <property type="entry name" value="HMG_box_dom_sf"/>
</dbReference>
<feature type="region of interest" description="Disordered" evidence="4">
    <location>
        <begin position="339"/>
        <end position="380"/>
    </location>
</feature>
<dbReference type="InterPro" id="IPR009071">
    <property type="entry name" value="HMG_box_dom"/>
</dbReference>
<dbReference type="EMBL" id="JAKELL010000015">
    <property type="protein sequence ID" value="KAH8994256.1"/>
    <property type="molecule type" value="Genomic_DNA"/>
</dbReference>
<evidence type="ECO:0000256" key="3">
    <source>
        <dbReference type="PROSITE-ProRule" id="PRU00267"/>
    </source>
</evidence>
<organism evidence="6 7">
    <name type="scientific">Lactarius akahatsu</name>
    <dbReference type="NCBI Taxonomy" id="416441"/>
    <lineage>
        <taxon>Eukaryota</taxon>
        <taxon>Fungi</taxon>
        <taxon>Dikarya</taxon>
        <taxon>Basidiomycota</taxon>
        <taxon>Agaricomycotina</taxon>
        <taxon>Agaricomycetes</taxon>
        <taxon>Russulales</taxon>
        <taxon>Russulaceae</taxon>
        <taxon>Lactarius</taxon>
    </lineage>
</organism>